<evidence type="ECO:0000313" key="1">
    <source>
        <dbReference type="EMBL" id="PZO44290.1"/>
    </source>
</evidence>
<name>A0A2W4WID1_9CYAN</name>
<reference evidence="1 2" key="1">
    <citation type="submission" date="2018-04" db="EMBL/GenBank/DDBJ databases">
        <authorList>
            <person name="Go L.Y."/>
            <person name="Mitchell J.A."/>
        </authorList>
    </citation>
    <scope>NUCLEOTIDE SEQUENCE [LARGE SCALE GENOMIC DNA]</scope>
    <source>
        <strain evidence="1">ULC066bin1</strain>
    </source>
</reference>
<organism evidence="1 2">
    <name type="scientific">Pseudanabaena frigida</name>
    <dbReference type="NCBI Taxonomy" id="945775"/>
    <lineage>
        <taxon>Bacteria</taxon>
        <taxon>Bacillati</taxon>
        <taxon>Cyanobacteriota</taxon>
        <taxon>Cyanophyceae</taxon>
        <taxon>Pseudanabaenales</taxon>
        <taxon>Pseudanabaenaceae</taxon>
        <taxon>Pseudanabaena</taxon>
    </lineage>
</organism>
<evidence type="ECO:0000313" key="2">
    <source>
        <dbReference type="Proteomes" id="UP000249467"/>
    </source>
</evidence>
<sequence>MVTAIKQFGIVGKDGKIELHAPELAEGTAIEVILLVESQDETEYLLSTKANRDRLLAAIANVESGENLISFSAEEWHEKYHI</sequence>
<dbReference type="Gene3D" id="6.10.250.330">
    <property type="match status" value="1"/>
</dbReference>
<reference evidence="1 2" key="2">
    <citation type="submission" date="2018-06" db="EMBL/GenBank/DDBJ databases">
        <title>Metagenomic assembly of (sub)arctic Cyanobacteria and their associated microbiome from non-axenic cultures.</title>
        <authorList>
            <person name="Baurain D."/>
        </authorList>
    </citation>
    <scope>NUCLEOTIDE SEQUENCE [LARGE SCALE GENOMIC DNA]</scope>
    <source>
        <strain evidence="1">ULC066bin1</strain>
    </source>
</reference>
<dbReference type="AlphaFoldDB" id="A0A2W4WID1"/>
<gene>
    <name evidence="1" type="ORF">DCF19_03085</name>
</gene>
<proteinExistence type="predicted"/>
<dbReference type="EMBL" id="QBML01000003">
    <property type="protein sequence ID" value="PZO44290.1"/>
    <property type="molecule type" value="Genomic_DNA"/>
</dbReference>
<dbReference type="Proteomes" id="UP000249467">
    <property type="component" value="Unassembled WGS sequence"/>
</dbReference>
<comment type="caution">
    <text evidence="1">The sequence shown here is derived from an EMBL/GenBank/DDBJ whole genome shotgun (WGS) entry which is preliminary data.</text>
</comment>
<accession>A0A2W4WID1</accession>
<protein>
    <submittedName>
        <fullName evidence="1">Uncharacterized protein</fullName>
    </submittedName>
</protein>